<name>A0A438J8F1_VITVI</name>
<sequence length="307" mass="34902">MGAKAGEAGSAMYKGYLEVVHSVVARLNPNTRLNSTLKTHLFIQDKEQILVYNETYLLSLMGFWKESGGPQACAGPKPVHWDVREDEHMLLMNTISLMGVKQVLCSSHEYSGLVYNPKGTISHALDSHVPLDILVLRMGGRRVRFWEDRWCGDDALSLFFSSLFALVASKEAWVAKVWDASGEEGGWNPPFFRPFSDWEMETVERFLFFLQGKKVDTNMEDRVRWKEAKDGIFSVKSFYSVMEGNSIVLFPNNIIWSPCALSKVGFFAWEASWGKVLTLNQLKKRGWSLSNRCFICCVAEESIIIIF</sequence>
<evidence type="ECO:0000313" key="3">
    <source>
        <dbReference type="Proteomes" id="UP000288805"/>
    </source>
</evidence>
<dbReference type="PANTHER" id="PTHR36617">
    <property type="entry name" value="PROTEIN, PUTATIVE-RELATED"/>
    <property type="match status" value="1"/>
</dbReference>
<dbReference type="Pfam" id="PF13966">
    <property type="entry name" value="zf-RVT"/>
    <property type="match status" value="1"/>
</dbReference>
<dbReference type="AlphaFoldDB" id="A0A438J8F1"/>
<comment type="caution">
    <text evidence="2">The sequence shown here is derived from an EMBL/GenBank/DDBJ whole genome shotgun (WGS) entry which is preliminary data.</text>
</comment>
<gene>
    <name evidence="2" type="ORF">CK203_020113</name>
</gene>
<protein>
    <recommendedName>
        <fullName evidence="1">Reverse transcriptase zinc-binding domain-containing protein</fullName>
    </recommendedName>
</protein>
<evidence type="ECO:0000313" key="2">
    <source>
        <dbReference type="EMBL" id="RVX05238.1"/>
    </source>
</evidence>
<feature type="domain" description="Reverse transcriptase zinc-binding" evidence="1">
    <location>
        <begin position="233"/>
        <end position="303"/>
    </location>
</feature>
<organism evidence="2 3">
    <name type="scientific">Vitis vinifera</name>
    <name type="common">Grape</name>
    <dbReference type="NCBI Taxonomy" id="29760"/>
    <lineage>
        <taxon>Eukaryota</taxon>
        <taxon>Viridiplantae</taxon>
        <taxon>Streptophyta</taxon>
        <taxon>Embryophyta</taxon>
        <taxon>Tracheophyta</taxon>
        <taxon>Spermatophyta</taxon>
        <taxon>Magnoliopsida</taxon>
        <taxon>eudicotyledons</taxon>
        <taxon>Gunneridae</taxon>
        <taxon>Pentapetalae</taxon>
        <taxon>rosids</taxon>
        <taxon>Vitales</taxon>
        <taxon>Vitaceae</taxon>
        <taxon>Viteae</taxon>
        <taxon>Vitis</taxon>
    </lineage>
</organism>
<dbReference type="EMBL" id="QGNW01000057">
    <property type="protein sequence ID" value="RVX05238.1"/>
    <property type="molecule type" value="Genomic_DNA"/>
</dbReference>
<proteinExistence type="predicted"/>
<reference evidence="2 3" key="1">
    <citation type="journal article" date="2018" name="PLoS Genet.">
        <title>Population sequencing reveals clonal diversity and ancestral inbreeding in the grapevine cultivar Chardonnay.</title>
        <authorList>
            <person name="Roach M.J."/>
            <person name="Johnson D.L."/>
            <person name="Bohlmann J."/>
            <person name="van Vuuren H.J."/>
            <person name="Jones S.J."/>
            <person name="Pretorius I.S."/>
            <person name="Schmidt S.A."/>
            <person name="Borneman A.R."/>
        </authorList>
    </citation>
    <scope>NUCLEOTIDE SEQUENCE [LARGE SCALE GENOMIC DNA]</scope>
    <source>
        <strain evidence="3">cv. Chardonnay</strain>
        <tissue evidence="2">Leaf</tissue>
    </source>
</reference>
<dbReference type="Proteomes" id="UP000288805">
    <property type="component" value="Unassembled WGS sequence"/>
</dbReference>
<dbReference type="PANTHER" id="PTHR36617:SF15">
    <property type="entry name" value="REVERSE TRANSCRIPTASE ZINC-BINDING DOMAIN-CONTAINING PROTEIN"/>
    <property type="match status" value="1"/>
</dbReference>
<dbReference type="InterPro" id="IPR026960">
    <property type="entry name" value="RVT-Znf"/>
</dbReference>
<evidence type="ECO:0000259" key="1">
    <source>
        <dbReference type="Pfam" id="PF13966"/>
    </source>
</evidence>
<accession>A0A438J8F1</accession>